<keyword evidence="1" id="KW-0732">Signal</keyword>
<dbReference type="PANTHER" id="PTHR39176:SF1">
    <property type="entry name" value="PERIPLASMIC PROTEIN"/>
    <property type="match status" value="1"/>
</dbReference>
<evidence type="ECO:0000313" key="4">
    <source>
        <dbReference type="Proteomes" id="UP001362100"/>
    </source>
</evidence>
<proteinExistence type="predicted"/>
<dbReference type="InterPro" id="IPR009739">
    <property type="entry name" value="LprI-like_N"/>
</dbReference>
<dbReference type="Proteomes" id="UP001362100">
    <property type="component" value="Unassembled WGS sequence"/>
</dbReference>
<dbReference type="Pfam" id="PF07007">
    <property type="entry name" value="LprI"/>
    <property type="match status" value="1"/>
</dbReference>
<dbReference type="PANTHER" id="PTHR39176">
    <property type="entry name" value="PERIPLASMIC PROTEIN-RELATED"/>
    <property type="match status" value="1"/>
</dbReference>
<dbReference type="EMBL" id="JBBGZW010000001">
    <property type="protein sequence ID" value="MEJ5044998.1"/>
    <property type="molecule type" value="Genomic_DNA"/>
</dbReference>
<organism evidence="3 4">
    <name type="scientific">Pantoea nemavictus</name>
    <dbReference type="NCBI Taxonomy" id="2726955"/>
    <lineage>
        <taxon>Bacteria</taxon>
        <taxon>Pseudomonadati</taxon>
        <taxon>Pseudomonadota</taxon>
        <taxon>Gammaproteobacteria</taxon>
        <taxon>Enterobacterales</taxon>
        <taxon>Erwiniaceae</taxon>
        <taxon>Pantoea</taxon>
    </lineage>
</organism>
<evidence type="ECO:0000256" key="1">
    <source>
        <dbReference type="SAM" id="SignalP"/>
    </source>
</evidence>
<dbReference type="Gene3D" id="1.20.1270.180">
    <property type="match status" value="1"/>
</dbReference>
<evidence type="ECO:0000313" key="3">
    <source>
        <dbReference type="EMBL" id="MEJ5044998.1"/>
    </source>
</evidence>
<reference evidence="3 4" key="1">
    <citation type="submission" date="2023-12" db="EMBL/GenBank/DDBJ databases">
        <title>Gut-associated functions are favored during microbiome assembly across C. elegans life.</title>
        <authorList>
            <person name="Zimmermann J."/>
        </authorList>
    </citation>
    <scope>NUCLEOTIDE SEQUENCE [LARGE SCALE GENOMIC DNA]</scope>
    <source>
        <strain evidence="3 4">BIGb0393</strain>
    </source>
</reference>
<protein>
    <submittedName>
        <fullName evidence="3">Lysozyme inhibitor LprI family protein</fullName>
    </submittedName>
</protein>
<keyword evidence="4" id="KW-1185">Reference proteome</keyword>
<accession>A0ABU8PQK4</accession>
<gene>
    <name evidence="3" type="ORF">WH298_07215</name>
</gene>
<name>A0ABU8PQK4_9GAMM</name>
<feature type="chain" id="PRO_5046591868" evidence="1">
    <location>
        <begin position="19"/>
        <end position="138"/>
    </location>
</feature>
<dbReference type="RefSeq" id="WP_180822563.1">
    <property type="nucleotide sequence ID" value="NZ_JACAWY010000001.1"/>
</dbReference>
<evidence type="ECO:0000259" key="2">
    <source>
        <dbReference type="Pfam" id="PF07007"/>
    </source>
</evidence>
<feature type="domain" description="Lysozyme inhibitor LprI-like N-terminal" evidence="2">
    <location>
        <begin position="31"/>
        <end position="107"/>
    </location>
</feature>
<comment type="caution">
    <text evidence="3">The sequence shown here is derived from an EMBL/GenBank/DDBJ whole genome shotgun (WGS) entry which is preliminary data.</text>
</comment>
<feature type="signal peptide" evidence="1">
    <location>
        <begin position="1"/>
        <end position="18"/>
    </location>
</feature>
<sequence>MKTWLPIACLLVSGFATAQQTSPIDQQLEQCMSRESTTFAMSQCYDTANKAWDKEMNAQYTQVMKKLTGEPKDKLRSAQRAWLAYRDSWLDASRSYFLSSQGTMAALSVGAQGVSLVRNQALMLQSINKGSCANPDDC</sequence>